<evidence type="ECO:0000313" key="3">
    <source>
        <dbReference type="Proteomes" id="UP000295351"/>
    </source>
</evidence>
<keyword evidence="1" id="KW-0812">Transmembrane</keyword>
<feature type="transmembrane region" description="Helical" evidence="1">
    <location>
        <begin position="6"/>
        <end position="22"/>
    </location>
</feature>
<reference evidence="2 3" key="1">
    <citation type="submission" date="2019-03" db="EMBL/GenBank/DDBJ databases">
        <title>Genomic Encyclopedia of Type Strains, Phase IV (KMG-IV): sequencing the most valuable type-strain genomes for metagenomic binning, comparative biology and taxonomic classification.</title>
        <authorList>
            <person name="Goeker M."/>
        </authorList>
    </citation>
    <scope>NUCLEOTIDE SEQUENCE [LARGE SCALE GENOMIC DNA]</scope>
    <source>
        <strain evidence="2 3">DSM 18401</strain>
    </source>
</reference>
<feature type="transmembrane region" description="Helical" evidence="1">
    <location>
        <begin position="34"/>
        <end position="54"/>
    </location>
</feature>
<keyword evidence="3" id="KW-1185">Reference proteome</keyword>
<dbReference type="AlphaFoldDB" id="A0A4R2CNE5"/>
<dbReference type="Proteomes" id="UP000295351">
    <property type="component" value="Unassembled WGS sequence"/>
</dbReference>
<dbReference type="EMBL" id="SLVX01000012">
    <property type="protein sequence ID" value="TCN42426.1"/>
    <property type="molecule type" value="Genomic_DNA"/>
</dbReference>
<keyword evidence="1" id="KW-0472">Membrane</keyword>
<gene>
    <name evidence="2" type="ORF">EV665_112161</name>
</gene>
<protein>
    <submittedName>
        <fullName evidence="2">Uncharacterized protein</fullName>
    </submittedName>
</protein>
<comment type="caution">
    <text evidence="2">The sequence shown here is derived from an EMBL/GenBank/DDBJ whole genome shotgun (WGS) entry which is preliminary data.</text>
</comment>
<keyword evidence="1" id="KW-1133">Transmembrane helix</keyword>
<evidence type="ECO:0000313" key="2">
    <source>
        <dbReference type="EMBL" id="TCN42426.1"/>
    </source>
</evidence>
<name>A0A4R2CNE5_SHIGR</name>
<evidence type="ECO:0000256" key="1">
    <source>
        <dbReference type="SAM" id="Phobius"/>
    </source>
</evidence>
<proteinExistence type="predicted"/>
<dbReference type="RefSeq" id="WP_133035298.1">
    <property type="nucleotide sequence ID" value="NZ_BAABEI010000012.1"/>
</dbReference>
<accession>A0A4R2CNE5</accession>
<organism evidence="2 3">
    <name type="scientific">Shinella granuli</name>
    <dbReference type="NCBI Taxonomy" id="323621"/>
    <lineage>
        <taxon>Bacteria</taxon>
        <taxon>Pseudomonadati</taxon>
        <taxon>Pseudomonadota</taxon>
        <taxon>Alphaproteobacteria</taxon>
        <taxon>Hyphomicrobiales</taxon>
        <taxon>Rhizobiaceae</taxon>
        <taxon>Shinella</taxon>
    </lineage>
</organism>
<sequence>MDLLFFFIPQIIVVLVIAASLYRYSKGTLTQAALVKNILINIAIGTAILCYTMYTTNAEAKQSSKETIDRILTENQAVSNLRVKHLQAPFFSTMPFSSDGEYSGFFTIQNERKPLNSDCEIETFDYRWRSIDGQRYVINIEGATLARMIACNG</sequence>